<dbReference type="AlphaFoldDB" id="E6J064"/>
<dbReference type="Proteomes" id="UP000002973">
    <property type="component" value="Unassembled WGS sequence"/>
</dbReference>
<proteinExistence type="predicted"/>
<reference evidence="1 2" key="1">
    <citation type="submission" date="2010-11" db="EMBL/GenBank/DDBJ databases">
        <authorList>
            <person name="Weinstock G."/>
            <person name="Sodergren E."/>
            <person name="Clifton S."/>
            <person name="Fulton L."/>
            <person name="Fulton B."/>
            <person name="Courtney L."/>
            <person name="Fronick C."/>
            <person name="Harrison M."/>
            <person name="Strong C."/>
            <person name="Farmer C."/>
            <person name="Delahaunty K."/>
            <person name="Markovic C."/>
            <person name="Hall O."/>
            <person name="Minx P."/>
            <person name="Tomlinson C."/>
            <person name="Mitreva M."/>
            <person name="Hou S."/>
            <person name="Chen J."/>
            <person name="Wollam A."/>
            <person name="Pepin K.H."/>
            <person name="Johnson M."/>
            <person name="Bhonagiri V."/>
            <person name="Zhang X."/>
            <person name="Suruliraj S."/>
            <person name="Warren W."/>
            <person name="Chinwalla A."/>
            <person name="Mardis E.R."/>
            <person name="Wilson R.K."/>
        </authorList>
    </citation>
    <scope>NUCLEOTIDE SEQUENCE [LARGE SCALE GENOMIC DNA]</scope>
    <source>
        <strain evidence="1 2">F0211</strain>
    </source>
</reference>
<gene>
    <name evidence="1" type="ORF">HMPREF0813_00634</name>
</gene>
<organism evidence="1 2">
    <name type="scientific">Streptococcus anginosus F0211</name>
    <dbReference type="NCBI Taxonomy" id="706437"/>
    <lineage>
        <taxon>Bacteria</taxon>
        <taxon>Bacillati</taxon>
        <taxon>Bacillota</taxon>
        <taxon>Bacilli</taxon>
        <taxon>Lactobacillales</taxon>
        <taxon>Streptococcaceae</taxon>
        <taxon>Streptococcus</taxon>
        <taxon>Streptococcus anginosus group</taxon>
    </lineage>
</organism>
<evidence type="ECO:0000313" key="1">
    <source>
        <dbReference type="EMBL" id="EFU22801.1"/>
    </source>
</evidence>
<sequence>MQGDFSDFDHFQAAGGFGFLLYLGEEIIAGVSTGLVYHGALEIEIATKPTYQR</sequence>
<accession>E6J064</accession>
<dbReference type="InterPro" id="IPR027365">
    <property type="entry name" value="GNAT_acetyltra_YdfB-like"/>
</dbReference>
<dbReference type="EMBL" id="AECT01000012">
    <property type="protein sequence ID" value="EFU22801.1"/>
    <property type="molecule type" value="Genomic_DNA"/>
</dbReference>
<comment type="caution">
    <text evidence="1">The sequence shown here is derived from an EMBL/GenBank/DDBJ whole genome shotgun (WGS) entry which is preliminary data.</text>
</comment>
<dbReference type="Pfam" id="PF12746">
    <property type="entry name" value="GNAT_acetyltran"/>
    <property type="match status" value="1"/>
</dbReference>
<protein>
    <submittedName>
        <fullName evidence="1">Uncharacterized protein</fullName>
    </submittedName>
</protein>
<evidence type="ECO:0000313" key="2">
    <source>
        <dbReference type="Proteomes" id="UP000002973"/>
    </source>
</evidence>
<dbReference type="Gene3D" id="3.40.630.30">
    <property type="match status" value="1"/>
</dbReference>
<name>E6J064_STRAP</name>